<dbReference type="RefSeq" id="WP_093044743.1">
    <property type="nucleotide sequence ID" value="NZ_FNQR01000006.1"/>
</dbReference>
<sequence>MKVINAPTTAQVEELHGLWGQFQEEILPCYLSTSYLKQLGNTDIFHLPDLDVKDQVDIIEMTIALQTIIHLVDDSSNKQAKSGYLFESNKKILTKHGVSFPFEARLFELPEKNYRRYH</sequence>
<proteinExistence type="predicted"/>
<keyword evidence="2" id="KW-1185">Reference proteome</keyword>
<accession>A0A1H4CTQ3</accession>
<protein>
    <submittedName>
        <fullName evidence="1">Uncharacterized protein</fullName>
    </submittedName>
</protein>
<dbReference type="Proteomes" id="UP000198584">
    <property type="component" value="Unassembled WGS sequence"/>
</dbReference>
<dbReference type="STRING" id="571932.SAMN05421743_106190"/>
<dbReference type="AlphaFoldDB" id="A0A1H4CTQ3"/>
<dbReference type="Pfam" id="PF17326">
    <property type="entry name" value="DUF5365"/>
    <property type="match status" value="1"/>
</dbReference>
<evidence type="ECO:0000313" key="1">
    <source>
        <dbReference type="EMBL" id="SEA63746.1"/>
    </source>
</evidence>
<gene>
    <name evidence="1" type="ORF">SAMN05421743_106190</name>
</gene>
<organism evidence="1 2">
    <name type="scientific">Thalassobacillus cyri</name>
    <dbReference type="NCBI Taxonomy" id="571932"/>
    <lineage>
        <taxon>Bacteria</taxon>
        <taxon>Bacillati</taxon>
        <taxon>Bacillota</taxon>
        <taxon>Bacilli</taxon>
        <taxon>Bacillales</taxon>
        <taxon>Bacillaceae</taxon>
        <taxon>Thalassobacillus</taxon>
    </lineage>
</organism>
<dbReference type="OrthoDB" id="2966549at2"/>
<evidence type="ECO:0000313" key="2">
    <source>
        <dbReference type="Proteomes" id="UP000198584"/>
    </source>
</evidence>
<dbReference type="InterPro" id="IPR020355">
    <property type="entry name" value="Uncharacterised_YhcU"/>
</dbReference>
<reference evidence="1 2" key="1">
    <citation type="submission" date="2016-10" db="EMBL/GenBank/DDBJ databases">
        <authorList>
            <person name="de Groot N.N."/>
        </authorList>
    </citation>
    <scope>NUCLEOTIDE SEQUENCE [LARGE SCALE GENOMIC DNA]</scope>
    <source>
        <strain evidence="1 2">CCM7597</strain>
    </source>
</reference>
<name>A0A1H4CTQ3_9BACI</name>
<dbReference type="EMBL" id="FNQR01000006">
    <property type="protein sequence ID" value="SEA63746.1"/>
    <property type="molecule type" value="Genomic_DNA"/>
</dbReference>